<name>A0A9P3LUD1_9FUNG</name>
<comment type="caution">
    <text evidence="3">The sequence shown here is derived from an EMBL/GenBank/DDBJ whole genome shotgun (WGS) entry which is preliminary data.</text>
</comment>
<dbReference type="OrthoDB" id="2433674at2759"/>
<protein>
    <submittedName>
        <fullName evidence="3">Uncharacterized protein</fullName>
    </submittedName>
</protein>
<sequence length="658" mass="72673">MDRSKKAISSRLTPAEEAELKKNPSPSDIEESESLKDTGQSSTPAPTPAPALSATPIIHAPLSVPVITPQYQLSKKVGKKASVVKRTPVQTISTPSREPASATSSRRDSRTHAQQSVIIDRITRSEEEDEDNGNEADNDDDDDSDEHIQATALLVDEIVSEVVSAHTRASVLAAAKLLQSSPVRPIEVRTGMTPREQQLQQQLQQQQFQRRPGDESPFVPVPGSGTPSFVSTTPTIIPAVSQHLRRPSTATSRHSLTTTILTAATPPASVYHHSSSSIDLPTGASAVTLEATRPPPPPVLSPPPPQHITPWLDHEHFRLVFRQLAMYTEQLEGLNDQILEAMTLYRPPPRSSRLSFLSSRSEKRKPRNADDETEEEDSSGSGKGDDQDRIERGEKSPSPTPEEKRRMKGKEKAPVNLEEERQMVAQAFTDLTMECWPRIYKIPAEPRTEQATKDRVKIATELKDAIVAFWSVQSHFQERAQLVLDIYQDPTELQRGNKLRILKSRHLNNLLSREPMQPFEVAQVLDQYQTHNERLVLLSEQLQNIWLGILMLLGDPDQTRSAAAKMGRSRRLEFGSSLQHLHGGGGASSSNSSYFLGHSMHSMTQSSSSSMAGGPRAGGRGMFRLRKDKRFGLALKVAMLVCVGGGMILMAIFLNTRS</sequence>
<evidence type="ECO:0000313" key="4">
    <source>
        <dbReference type="Proteomes" id="UP000827284"/>
    </source>
</evidence>
<keyword evidence="2" id="KW-0812">Transmembrane</keyword>
<dbReference type="AlphaFoldDB" id="A0A9P3LUD1"/>
<dbReference type="Proteomes" id="UP000827284">
    <property type="component" value="Unassembled WGS sequence"/>
</dbReference>
<feature type="region of interest" description="Disordered" evidence="1">
    <location>
        <begin position="347"/>
        <end position="419"/>
    </location>
</feature>
<keyword evidence="2" id="KW-1133">Transmembrane helix</keyword>
<feature type="region of interest" description="Disordered" evidence="1">
    <location>
        <begin position="74"/>
        <end position="144"/>
    </location>
</feature>
<reference evidence="3" key="1">
    <citation type="submission" date="2021-11" db="EMBL/GenBank/DDBJ databases">
        <authorList>
            <person name="Herlambang A."/>
            <person name="Guo Y."/>
            <person name="Takashima Y."/>
            <person name="Nishizawa T."/>
        </authorList>
    </citation>
    <scope>NUCLEOTIDE SEQUENCE</scope>
    <source>
        <strain evidence="3">E1425</strain>
    </source>
</reference>
<accession>A0A9P3LUD1</accession>
<feature type="transmembrane region" description="Helical" evidence="2">
    <location>
        <begin position="633"/>
        <end position="654"/>
    </location>
</feature>
<keyword evidence="2" id="KW-0472">Membrane</keyword>
<feature type="compositionally biased region" description="Basic and acidic residues" evidence="1">
    <location>
        <begin position="383"/>
        <end position="419"/>
    </location>
</feature>
<dbReference type="EMBL" id="BQFW01000004">
    <property type="protein sequence ID" value="GJJ70852.1"/>
    <property type="molecule type" value="Genomic_DNA"/>
</dbReference>
<feature type="compositionally biased region" description="Acidic residues" evidence="1">
    <location>
        <begin position="126"/>
        <end position="144"/>
    </location>
</feature>
<feature type="region of interest" description="Disordered" evidence="1">
    <location>
        <begin position="1"/>
        <end position="54"/>
    </location>
</feature>
<reference evidence="3" key="2">
    <citation type="journal article" date="2022" name="Microbiol. Resour. Announc.">
        <title>Whole-Genome Sequence of Entomortierella parvispora E1425, a Mucoromycotan Fungus Associated with Burkholderiaceae-Related Endosymbiotic Bacteria.</title>
        <authorList>
            <person name="Herlambang A."/>
            <person name="Guo Y."/>
            <person name="Takashima Y."/>
            <person name="Narisawa K."/>
            <person name="Ohta H."/>
            <person name="Nishizawa T."/>
        </authorList>
    </citation>
    <scope>NUCLEOTIDE SEQUENCE</scope>
    <source>
        <strain evidence="3">E1425</strain>
    </source>
</reference>
<evidence type="ECO:0000256" key="1">
    <source>
        <dbReference type="SAM" id="MobiDB-lite"/>
    </source>
</evidence>
<evidence type="ECO:0000313" key="3">
    <source>
        <dbReference type="EMBL" id="GJJ70852.1"/>
    </source>
</evidence>
<proteinExistence type="predicted"/>
<gene>
    <name evidence="3" type="ORF">EMPS_03202</name>
</gene>
<keyword evidence="4" id="KW-1185">Reference proteome</keyword>
<evidence type="ECO:0000256" key="2">
    <source>
        <dbReference type="SAM" id="Phobius"/>
    </source>
</evidence>
<organism evidence="3 4">
    <name type="scientific">Entomortierella parvispora</name>
    <dbReference type="NCBI Taxonomy" id="205924"/>
    <lineage>
        <taxon>Eukaryota</taxon>
        <taxon>Fungi</taxon>
        <taxon>Fungi incertae sedis</taxon>
        <taxon>Mucoromycota</taxon>
        <taxon>Mortierellomycotina</taxon>
        <taxon>Mortierellomycetes</taxon>
        <taxon>Mortierellales</taxon>
        <taxon>Mortierellaceae</taxon>
        <taxon>Entomortierella</taxon>
    </lineage>
</organism>